<evidence type="ECO:0000313" key="2">
    <source>
        <dbReference type="Proteomes" id="UP000245431"/>
    </source>
</evidence>
<evidence type="ECO:0000313" key="1">
    <source>
        <dbReference type="EMBL" id="SBW84321.1"/>
    </source>
</evidence>
<name>A0A1D3K7Y6_PSEVE</name>
<dbReference type="EMBL" id="LT599584">
    <property type="protein sequence ID" value="SBW84321.1"/>
    <property type="molecule type" value="Genomic_DNA"/>
</dbReference>
<gene>
    <name evidence="1" type="ORF">PVE_R2G0292</name>
</gene>
<sequence>MRSAADFQASAPQQRVFSTDGITFGILTGGSRRCQLEGCLGRSFAVRWQDGQLTYPCSKGLIEHSSGSQQVGGKAQ</sequence>
<reference evidence="2" key="1">
    <citation type="submission" date="2016-07" db="EMBL/GenBank/DDBJ databases">
        <authorList>
            <person name="Florea S."/>
            <person name="Webb J.S."/>
            <person name="Jaromczyk J."/>
            <person name="Schardl C.L."/>
        </authorList>
    </citation>
    <scope>NUCLEOTIDE SEQUENCE [LARGE SCALE GENOMIC DNA]</scope>
    <source>
        <strain evidence="2">1YdBTEX2</strain>
    </source>
</reference>
<organism evidence="1 2">
    <name type="scientific">Pseudomonas veronii 1YdBTEX2</name>
    <dbReference type="NCBI Taxonomy" id="1295141"/>
    <lineage>
        <taxon>Bacteria</taxon>
        <taxon>Pseudomonadati</taxon>
        <taxon>Pseudomonadota</taxon>
        <taxon>Gammaproteobacteria</taxon>
        <taxon>Pseudomonadales</taxon>
        <taxon>Pseudomonadaceae</taxon>
        <taxon>Pseudomonas</taxon>
    </lineage>
</organism>
<dbReference type="AlphaFoldDB" id="A0A1D3K7Y6"/>
<accession>A0A1D3K7Y6</accession>
<dbReference type="Proteomes" id="UP000245431">
    <property type="component" value="Chromosome PVE_r2"/>
</dbReference>
<protein>
    <submittedName>
        <fullName evidence="1">Uncharacterized protein</fullName>
    </submittedName>
</protein>
<proteinExistence type="predicted"/>